<organism evidence="1 2">
    <name type="scientific">Phytophthora aleatoria</name>
    <dbReference type="NCBI Taxonomy" id="2496075"/>
    <lineage>
        <taxon>Eukaryota</taxon>
        <taxon>Sar</taxon>
        <taxon>Stramenopiles</taxon>
        <taxon>Oomycota</taxon>
        <taxon>Peronosporomycetes</taxon>
        <taxon>Peronosporales</taxon>
        <taxon>Peronosporaceae</taxon>
        <taxon>Phytophthora</taxon>
    </lineage>
</organism>
<gene>
    <name evidence="1" type="ORF">JG688_00007752</name>
</gene>
<name>A0A8J5IV28_9STRA</name>
<dbReference type="EMBL" id="JAENGY010000383">
    <property type="protein sequence ID" value="KAG6964341.1"/>
    <property type="molecule type" value="Genomic_DNA"/>
</dbReference>
<accession>A0A8J5IV28</accession>
<feature type="non-terminal residue" evidence="1">
    <location>
        <position position="1"/>
    </location>
</feature>
<dbReference type="Proteomes" id="UP000709295">
    <property type="component" value="Unassembled WGS sequence"/>
</dbReference>
<evidence type="ECO:0000313" key="1">
    <source>
        <dbReference type="EMBL" id="KAG6964341.1"/>
    </source>
</evidence>
<sequence>ESGWLCAHILAALKHFDEFDLHLLVRSTSARKPPGWPWKTPKTTHNEDPYIGQYSVPKLIQQLADHPGSVIGWKVLTTYQVTSPNDDVSVKQRTGVIRPWIEEEEKYFWEIEFDRRANESPIPDAKLDITQLAEVINFTRRARYPLL</sequence>
<reference evidence="1" key="1">
    <citation type="submission" date="2021-01" db="EMBL/GenBank/DDBJ databases">
        <title>Phytophthora aleatoria, a newly-described species from Pinus radiata is distinct from Phytophthora cactorum isolates based on comparative genomics.</title>
        <authorList>
            <person name="Mcdougal R."/>
            <person name="Panda P."/>
            <person name="Williams N."/>
            <person name="Studholme D.J."/>
        </authorList>
    </citation>
    <scope>NUCLEOTIDE SEQUENCE</scope>
    <source>
        <strain evidence="1">NZFS 4037</strain>
    </source>
</reference>
<dbReference type="AlphaFoldDB" id="A0A8J5IV28"/>
<protein>
    <submittedName>
        <fullName evidence="1">Uncharacterized protein</fullName>
    </submittedName>
</protein>
<proteinExistence type="predicted"/>
<keyword evidence="2" id="KW-1185">Reference proteome</keyword>
<evidence type="ECO:0000313" key="2">
    <source>
        <dbReference type="Proteomes" id="UP000709295"/>
    </source>
</evidence>
<comment type="caution">
    <text evidence="1">The sequence shown here is derived from an EMBL/GenBank/DDBJ whole genome shotgun (WGS) entry which is preliminary data.</text>
</comment>